<dbReference type="GeneID" id="113158161"/>
<protein>
    <recommendedName>
        <fullName evidence="5">IF rod domain-containing protein</fullName>
    </recommendedName>
</protein>
<evidence type="ECO:0008006" key="5">
    <source>
        <dbReference type="Google" id="ProtNLM"/>
    </source>
</evidence>
<evidence type="ECO:0000256" key="2">
    <source>
        <dbReference type="SAM" id="MobiDB-lite"/>
    </source>
</evidence>
<dbReference type="Ensembl" id="ENSATET00000060409.2">
    <property type="protein sequence ID" value="ENSATEP00000036663.1"/>
    <property type="gene ID" value="ENSATEG00000026487.2"/>
</dbReference>
<reference evidence="3" key="2">
    <citation type="submission" date="2025-08" db="UniProtKB">
        <authorList>
            <consortium name="Ensembl"/>
        </authorList>
    </citation>
    <scope>IDENTIFICATION</scope>
</reference>
<dbReference type="InParanoid" id="A0A7N6F5H1"/>
<feature type="region of interest" description="Disordered" evidence="2">
    <location>
        <begin position="1"/>
        <end position="25"/>
    </location>
</feature>
<dbReference type="AlphaFoldDB" id="A0A7N6F5H1"/>
<dbReference type="OrthoDB" id="8842296at2759"/>
<dbReference type="RefSeq" id="XP_026209670.1">
    <property type="nucleotide sequence ID" value="XM_026353885.1"/>
</dbReference>
<sequence length="345" mass="40107">MDNQGSAEDGKDVAPTDDSPTPLRFVDETTNIPLNEITRHPTKQLDQACMDNLGQLFEHCIQQVSRLEKQRDEMIRELLRLQEPMLRVVAHLRGKLVETQRLLTLAQLDYMAVYEEVQHVKRKLYATARDCIESQVTLATNEYEVAQSAVTQEELKAHIQSLTQELSQLKEAHHYQLNSLRDQATKPCRPRAMSDVSQCRQASVRLQRRLSGSVKTLEGWYEPRIMALLKRRQIGEVALRKSREQAMDLKASLAPLRDNIQRLELQRSCLEQRITLMEKEREESTIQHKETVEKLRETLRQLEVEFEVQRKSKKDLEDLKEGLSTELTFLRGRDHHSETTTEEDS</sequence>
<organism evidence="3 4">
    <name type="scientific">Anabas testudineus</name>
    <name type="common">Climbing perch</name>
    <name type="synonym">Anthias testudineus</name>
    <dbReference type="NCBI Taxonomy" id="64144"/>
    <lineage>
        <taxon>Eukaryota</taxon>
        <taxon>Metazoa</taxon>
        <taxon>Chordata</taxon>
        <taxon>Craniata</taxon>
        <taxon>Vertebrata</taxon>
        <taxon>Euteleostomi</taxon>
        <taxon>Actinopterygii</taxon>
        <taxon>Neopterygii</taxon>
        <taxon>Teleostei</taxon>
        <taxon>Neoteleostei</taxon>
        <taxon>Acanthomorphata</taxon>
        <taxon>Anabantaria</taxon>
        <taxon>Anabantiformes</taxon>
        <taxon>Anabantoidei</taxon>
        <taxon>Anabantidae</taxon>
        <taxon>Anabas</taxon>
    </lineage>
</organism>
<evidence type="ECO:0000256" key="1">
    <source>
        <dbReference type="SAM" id="Coils"/>
    </source>
</evidence>
<dbReference type="RefSeq" id="XP_026209668.1">
    <property type="nucleotide sequence ID" value="XM_026353883.1"/>
</dbReference>
<dbReference type="InterPro" id="IPR027702">
    <property type="entry name" value="Syncoilin"/>
</dbReference>
<dbReference type="RefSeq" id="XP_026209666.1">
    <property type="nucleotide sequence ID" value="XM_026353881.1"/>
</dbReference>
<dbReference type="RefSeq" id="XP_026209669.1">
    <property type="nucleotide sequence ID" value="XM_026353884.1"/>
</dbReference>
<name>A0A7N6F5H1_ANATE</name>
<reference evidence="3" key="1">
    <citation type="submission" date="2021-04" db="EMBL/GenBank/DDBJ databases">
        <authorList>
            <consortium name="Wellcome Sanger Institute Data Sharing"/>
        </authorList>
    </citation>
    <scope>NUCLEOTIDE SEQUENCE [LARGE SCALE GENOMIC DNA]</scope>
</reference>
<accession>A0A7N6F5H1</accession>
<dbReference type="RefSeq" id="XP_026209667.1">
    <property type="nucleotide sequence ID" value="XM_026353882.1"/>
</dbReference>
<dbReference type="GeneTree" id="ENSGT00390000018108"/>
<evidence type="ECO:0000313" key="3">
    <source>
        <dbReference type="Ensembl" id="ENSATEP00000036663.1"/>
    </source>
</evidence>
<dbReference type="Proteomes" id="UP000265040">
    <property type="component" value="Chromosome 12"/>
</dbReference>
<reference evidence="3" key="3">
    <citation type="submission" date="2025-09" db="UniProtKB">
        <authorList>
            <consortium name="Ensembl"/>
        </authorList>
    </citation>
    <scope>IDENTIFICATION</scope>
</reference>
<keyword evidence="1" id="KW-0175">Coiled coil</keyword>
<dbReference type="PANTHER" id="PTHR47147">
    <property type="entry name" value="SYNCOILIN"/>
    <property type="match status" value="1"/>
</dbReference>
<dbReference type="PANTHER" id="PTHR47147:SF1">
    <property type="entry name" value="SYNCOILIN"/>
    <property type="match status" value="1"/>
</dbReference>
<dbReference type="FunCoup" id="A0A7N6F5H1">
    <property type="interactions" value="81"/>
</dbReference>
<proteinExistence type="predicted"/>
<keyword evidence="4" id="KW-1185">Reference proteome</keyword>
<feature type="coiled-coil region" evidence="1">
    <location>
        <begin position="253"/>
        <end position="319"/>
    </location>
</feature>
<evidence type="ECO:0000313" key="4">
    <source>
        <dbReference type="Proteomes" id="UP000265040"/>
    </source>
</evidence>
<dbReference type="GO" id="GO:0005882">
    <property type="term" value="C:intermediate filament"/>
    <property type="evidence" value="ECO:0007669"/>
    <property type="project" value="InterPro"/>
</dbReference>